<dbReference type="InterPro" id="IPR000398">
    <property type="entry name" value="Thymidylate_synthase"/>
</dbReference>
<dbReference type="InterPro" id="IPR045097">
    <property type="entry name" value="Thymidate_synth/dCMP_Mease"/>
</dbReference>
<keyword evidence="6" id="KW-0489">Methyltransferase</keyword>
<dbReference type="GO" id="GO:0006231">
    <property type="term" value="P:dTMP biosynthetic process"/>
    <property type="evidence" value="ECO:0007669"/>
    <property type="project" value="InterPro"/>
</dbReference>
<dbReference type="EC" id="2.1.1.45" evidence="3"/>
<dbReference type="EMBL" id="BK032497">
    <property type="protein sequence ID" value="DAF42571.1"/>
    <property type="molecule type" value="Genomic_DNA"/>
</dbReference>
<evidence type="ECO:0000256" key="2">
    <source>
        <dbReference type="ARBA" id="ARBA00011738"/>
    </source>
</evidence>
<dbReference type="PROSITE" id="PS00091">
    <property type="entry name" value="THYMIDYLATE_SYNTHASE"/>
    <property type="match status" value="1"/>
</dbReference>
<name>A0A8S5RVP2_9CAUD</name>
<feature type="domain" description="Thymidylate synthase/dCMP hydroxymethylase" evidence="10">
    <location>
        <begin position="318"/>
        <end position="527"/>
    </location>
</feature>
<dbReference type="NCBIfam" id="TIGR03284">
    <property type="entry name" value="thym_sym"/>
    <property type="match status" value="1"/>
</dbReference>
<evidence type="ECO:0000256" key="1">
    <source>
        <dbReference type="ARBA" id="ARBA00009972"/>
    </source>
</evidence>
<evidence type="ECO:0000256" key="8">
    <source>
        <dbReference type="ARBA" id="ARBA00022727"/>
    </source>
</evidence>
<comment type="similarity">
    <text evidence="1">Belongs to the thymidylate synthase family.</text>
</comment>
<comment type="subunit">
    <text evidence="2">Homodimer.</text>
</comment>
<dbReference type="Pfam" id="PF00303">
    <property type="entry name" value="Thymidylat_synt"/>
    <property type="match status" value="2"/>
</dbReference>
<dbReference type="GO" id="GO:0032259">
    <property type="term" value="P:methylation"/>
    <property type="evidence" value="ECO:0007669"/>
    <property type="project" value="UniProtKB-KW"/>
</dbReference>
<evidence type="ECO:0000256" key="7">
    <source>
        <dbReference type="ARBA" id="ARBA00022679"/>
    </source>
</evidence>
<dbReference type="PANTHER" id="PTHR11548">
    <property type="entry name" value="THYMIDYLATE SYNTHASE 1"/>
    <property type="match status" value="1"/>
</dbReference>
<accession>A0A8S5RVP2</accession>
<dbReference type="GO" id="GO:0004799">
    <property type="term" value="F:thymidylate synthase activity"/>
    <property type="evidence" value="ECO:0007669"/>
    <property type="project" value="UniProtKB-EC"/>
</dbReference>
<evidence type="ECO:0000313" key="11">
    <source>
        <dbReference type="EMBL" id="DAF42571.1"/>
    </source>
</evidence>
<dbReference type="InterPro" id="IPR023451">
    <property type="entry name" value="Thymidate_synth/dCMP_Mease_dom"/>
</dbReference>
<keyword evidence="5" id="KW-0963">Cytoplasm</keyword>
<keyword evidence="7" id="KW-0808">Transferase</keyword>
<evidence type="ECO:0000256" key="4">
    <source>
        <dbReference type="ARBA" id="ARBA00015931"/>
    </source>
</evidence>
<protein>
    <recommendedName>
        <fullName evidence="4">Thymidylate synthase</fullName>
        <ecNumber evidence="3">2.1.1.45</ecNumber>
    </recommendedName>
</protein>
<dbReference type="PANTHER" id="PTHR11548:SF9">
    <property type="entry name" value="THYMIDYLATE SYNTHASE"/>
    <property type="match status" value="1"/>
</dbReference>
<feature type="active site" evidence="9">
    <location>
        <position position="411"/>
    </location>
</feature>
<dbReference type="SUPFAM" id="SSF55831">
    <property type="entry name" value="Thymidylate synthase/dCMP hydroxymethylase"/>
    <property type="match status" value="2"/>
</dbReference>
<evidence type="ECO:0000256" key="3">
    <source>
        <dbReference type="ARBA" id="ARBA00011947"/>
    </source>
</evidence>
<dbReference type="HAMAP" id="MF_00008">
    <property type="entry name" value="Thymidy_synth_bact"/>
    <property type="match status" value="1"/>
</dbReference>
<proteinExistence type="inferred from homology"/>
<dbReference type="InterPro" id="IPR020940">
    <property type="entry name" value="Thymidylate_synthase_AS"/>
</dbReference>
<organism evidence="11">
    <name type="scientific">Siphoviridae sp. ctHip2</name>
    <dbReference type="NCBI Taxonomy" id="2827830"/>
    <lineage>
        <taxon>Viruses</taxon>
        <taxon>Duplodnaviria</taxon>
        <taxon>Heunggongvirae</taxon>
        <taxon>Uroviricota</taxon>
        <taxon>Caudoviricetes</taxon>
    </lineage>
</organism>
<dbReference type="InterPro" id="IPR036926">
    <property type="entry name" value="Thymidate_synth/dCMP_Mease_sf"/>
</dbReference>
<dbReference type="CDD" id="cd00351">
    <property type="entry name" value="TS_Pyrimidine_HMase"/>
    <property type="match status" value="1"/>
</dbReference>
<evidence type="ECO:0000259" key="10">
    <source>
        <dbReference type="Pfam" id="PF00303"/>
    </source>
</evidence>
<reference evidence="11" key="1">
    <citation type="journal article" date="2021" name="Proc. Natl. Acad. Sci. U.S.A.">
        <title>A Catalog of Tens of Thousands of Viruses from Human Metagenomes Reveals Hidden Associations with Chronic Diseases.</title>
        <authorList>
            <person name="Tisza M.J."/>
            <person name="Buck C.B."/>
        </authorList>
    </citation>
    <scope>NUCLEOTIDE SEQUENCE</scope>
    <source>
        <strain evidence="11">CtHip2</strain>
    </source>
</reference>
<evidence type="ECO:0000256" key="9">
    <source>
        <dbReference type="PROSITE-ProRule" id="PRU10016"/>
    </source>
</evidence>
<keyword evidence="8" id="KW-0545">Nucleotide biosynthesis</keyword>
<evidence type="ECO:0000256" key="5">
    <source>
        <dbReference type="ARBA" id="ARBA00022490"/>
    </source>
</evidence>
<dbReference type="Gene3D" id="3.30.572.10">
    <property type="entry name" value="Thymidylate synthase/dCMP hydroxymethylase domain"/>
    <property type="match status" value="2"/>
</dbReference>
<evidence type="ECO:0000256" key="6">
    <source>
        <dbReference type="ARBA" id="ARBA00022603"/>
    </source>
</evidence>
<sequence length="528" mass="62692">MKYYTSLDLNEHLDKSELKPDTYYYELILNKKHELKSLNKIFNDKIEKTTESEFENVSNYVKTLSQADWTYLEQLEAIIKNGVETENRTDTDTISIFGTQNRYDLSKSFPLLTTKKTVLRNIITELIWFIQGDTNLKYLKDVNNPIWNQWRRPYNLNRGLAKVRIRKENEYVNCIYEKGDLIEVINKYAERLYNNELDVKLYKLWANLMAKAYLGTGDYSISKEWQDYDTFIREVKTLPHWYYKTEDWDNFVLSNAYYSSSVFSKDTSVWLQKDEEELYLENNMIIKVTHYNGEVELYFNKETLNKHLGLDLEELLQKEYEELTPREKNIYDEFELSQIKEYEPSDNFVYRNKLIKDDDMGPIYGYNWRQFDYVDQLSNIIQEIKTNPNSRRLIISAWNPKEIDNMALPPCHTMFQFKVTNGKLDCQLYQRSADFPIGVPFNIASYALLVYLIAKECDLTPGEFIHTTGDTHIYVNQLDAVKQQLTRLPYPAPTLTIKDWNGVFDFTSDQVELNNYKSHKFLKMPVAK</sequence>
<feature type="domain" description="Thymidylate synthase/dCMP hydroxymethylase" evidence="10">
    <location>
        <begin position="70"/>
        <end position="154"/>
    </location>
</feature>